<keyword evidence="4" id="KW-1185">Reference proteome</keyword>
<dbReference type="PIRSF" id="PIRSF000549">
    <property type="entry name" value="Ser_prot_kin"/>
    <property type="match status" value="1"/>
</dbReference>
<name>A0A378I610_9GAMM</name>
<gene>
    <name evidence="2" type="ORF">Lbir_0969</name>
    <name evidence="3" type="ORF">NCTC12437_00197</name>
</gene>
<protein>
    <submittedName>
        <fullName evidence="3">Serine protein kinase</fullName>
    </submittedName>
</protein>
<dbReference type="RefSeq" id="WP_058523067.1">
    <property type="nucleotide sequence ID" value="NZ_CAAAHV010000009.1"/>
</dbReference>
<dbReference type="Gene3D" id="3.40.50.300">
    <property type="entry name" value="P-loop containing nucleotide triphosphate hydrolases"/>
    <property type="match status" value="1"/>
</dbReference>
<evidence type="ECO:0000313" key="4">
    <source>
        <dbReference type="Proteomes" id="UP000054735"/>
    </source>
</evidence>
<dbReference type="InterPro" id="IPR057741">
    <property type="entry name" value="YeaG"/>
</dbReference>
<sequence>MNTQDFLAGYTKRYVDNKEEEFTLDEYLEICSKDPSAYANPAERLLMAIGEPEVIDTRHDPVLSRIFSNKIIHQYPVFKEFFGMEDSIEQIVGFLKHAAQGLEETKQVLYLLGPVGGGKSSLAEKLKDLMQKVPIYAIKGSPVHESPLSLFDPQEDAELLYEKFGIPSRYLRYVMSPWAVKRLHEFNGDISKFKVIKVKPSRLKQIAVAKTEPGDENNQDISSLVGKVDIRKLEEFSQDDPDAYSFSGGLCRAHRGLLEFVEMFKAPIKVLHPLLTATQEGNYNATEGLSAIPFEGIILAHSNESEWQTFRNNKNNEAFIDRINIVKVPYCLRVSEEKRIYQKLLDNSSLTEAPCAPGTLDMLAQFSVLTRLKEPQNSSIYSKMRVYNGESLKDTDPKAKSYQEYRDFAGVDEGMSGISTRFAFKILSKVFNFDHSEVAANPVHLLYILERQIEQEQFPQEAHEKYLTFIKEHLTPKYVEFIGKEIQTAYLESYSEYGQNIFDRYITYADFWIQDQDYRDPDTGEIFDRSSLNMELEKIEKPAGISNPKDFRNEVVNFVLRARANNHGKNPVWNSYEKLKTVIEKKMFTNTEDLLPVISFNAKASEDDKKKHEEFIARMVDKGYTRKQVRLLCEWYLRVRKSQ</sequence>
<keyword evidence="3" id="KW-0808">Transferase</keyword>
<dbReference type="GO" id="GO:0004672">
    <property type="term" value="F:protein kinase activity"/>
    <property type="evidence" value="ECO:0007669"/>
    <property type="project" value="InterPro"/>
</dbReference>
<evidence type="ECO:0000313" key="5">
    <source>
        <dbReference type="Proteomes" id="UP000255066"/>
    </source>
</evidence>
<dbReference type="STRING" id="28083.Lbir_0969"/>
<reference evidence="2 4" key="1">
    <citation type="submission" date="2015-11" db="EMBL/GenBank/DDBJ databases">
        <title>Genomic analysis of 38 Legionella species identifies large and diverse effector repertoires.</title>
        <authorList>
            <person name="Burstein D."/>
            <person name="Amaro F."/>
            <person name="Zusman T."/>
            <person name="Lifshitz Z."/>
            <person name="Cohen O."/>
            <person name="Gilbert J.A."/>
            <person name="Pupko T."/>
            <person name="Shuman H.A."/>
            <person name="Segal G."/>
        </authorList>
    </citation>
    <scope>NUCLEOTIDE SEQUENCE [LARGE SCALE GENOMIC DNA]</scope>
    <source>
        <strain evidence="2 4">CDC#1407-AL-14</strain>
    </source>
</reference>
<dbReference type="Pfam" id="PF06798">
    <property type="entry name" value="PrkA"/>
    <property type="match status" value="1"/>
</dbReference>
<dbReference type="EMBL" id="UGNW01000001">
    <property type="protein sequence ID" value="STX30443.1"/>
    <property type="molecule type" value="Genomic_DNA"/>
</dbReference>
<dbReference type="Proteomes" id="UP000054735">
    <property type="component" value="Unassembled WGS sequence"/>
</dbReference>
<dbReference type="Proteomes" id="UP000255066">
    <property type="component" value="Unassembled WGS sequence"/>
</dbReference>
<dbReference type="PANTHER" id="PTHR30267:SF2">
    <property type="entry name" value="PROTEIN PRKA"/>
    <property type="match status" value="1"/>
</dbReference>
<evidence type="ECO:0000259" key="1">
    <source>
        <dbReference type="SMART" id="SM00763"/>
    </source>
</evidence>
<dbReference type="SUPFAM" id="SSF52540">
    <property type="entry name" value="P-loop containing nucleoside triphosphate hydrolases"/>
    <property type="match status" value="1"/>
</dbReference>
<dbReference type="InterPro" id="IPR016230">
    <property type="entry name" value="PrkA/YeaG"/>
</dbReference>
<accession>A0A378I610</accession>
<organism evidence="3 5">
    <name type="scientific">Legionella birminghamensis</name>
    <dbReference type="NCBI Taxonomy" id="28083"/>
    <lineage>
        <taxon>Bacteria</taxon>
        <taxon>Pseudomonadati</taxon>
        <taxon>Pseudomonadota</taxon>
        <taxon>Gammaproteobacteria</taxon>
        <taxon>Legionellales</taxon>
        <taxon>Legionellaceae</taxon>
        <taxon>Legionella</taxon>
    </lineage>
</organism>
<keyword evidence="3" id="KW-0418">Kinase</keyword>
<dbReference type="Pfam" id="PF08298">
    <property type="entry name" value="AAA_PrkA"/>
    <property type="match status" value="1"/>
</dbReference>
<proteinExistence type="predicted"/>
<dbReference type="AlphaFoldDB" id="A0A378I610"/>
<dbReference type="EMBL" id="LNXT01000012">
    <property type="protein sequence ID" value="KTC73913.1"/>
    <property type="molecule type" value="Genomic_DNA"/>
</dbReference>
<evidence type="ECO:0000313" key="3">
    <source>
        <dbReference type="EMBL" id="STX30443.1"/>
    </source>
</evidence>
<dbReference type="InterPro" id="IPR027417">
    <property type="entry name" value="P-loop_NTPase"/>
</dbReference>
<evidence type="ECO:0000313" key="2">
    <source>
        <dbReference type="EMBL" id="KTC73913.1"/>
    </source>
</evidence>
<dbReference type="InterPro" id="IPR013153">
    <property type="entry name" value="Prk_AAA"/>
</dbReference>
<reference evidence="3 5" key="2">
    <citation type="submission" date="2018-06" db="EMBL/GenBank/DDBJ databases">
        <authorList>
            <consortium name="Pathogen Informatics"/>
            <person name="Doyle S."/>
        </authorList>
    </citation>
    <scope>NUCLEOTIDE SEQUENCE [LARGE SCALE GENOMIC DNA]</scope>
    <source>
        <strain evidence="3 5">NCTC12437</strain>
    </source>
</reference>
<dbReference type="PANTHER" id="PTHR30267">
    <property type="entry name" value="PROTEIN KINASE PRKA"/>
    <property type="match status" value="1"/>
</dbReference>
<dbReference type="OrthoDB" id="9761914at2"/>
<dbReference type="InterPro" id="IPR010650">
    <property type="entry name" value="PrkA_C"/>
</dbReference>
<dbReference type="SMART" id="SM00763">
    <property type="entry name" value="AAA_PrkA"/>
    <property type="match status" value="1"/>
</dbReference>
<feature type="domain" description="PrkA AAA" evidence="1">
    <location>
        <begin position="22"/>
        <end position="379"/>
    </location>
</feature>
<dbReference type="NCBIfam" id="NF011999">
    <property type="entry name" value="PRK15455.1"/>
    <property type="match status" value="1"/>
</dbReference>